<keyword evidence="1" id="KW-0472">Membrane</keyword>
<feature type="domain" description="OmpA-like" evidence="2">
    <location>
        <begin position="294"/>
        <end position="425"/>
    </location>
</feature>
<reference evidence="4" key="1">
    <citation type="submission" date="2018-05" db="EMBL/GenBank/DDBJ databases">
        <title>Genome Sequencing of selected type strains of the family Eggerthellaceae.</title>
        <authorList>
            <person name="Danylec N."/>
            <person name="Stoll D.A."/>
            <person name="Doetsch A."/>
            <person name="Huch M."/>
        </authorList>
    </citation>
    <scope>NUCLEOTIDE SEQUENCE [LARGE SCALE GENOMIC DNA]</scope>
    <source>
        <strain evidence="4">DSM 24851</strain>
    </source>
</reference>
<proteinExistence type="predicted"/>
<evidence type="ECO:0000259" key="2">
    <source>
        <dbReference type="PROSITE" id="PS51123"/>
    </source>
</evidence>
<gene>
    <name evidence="3" type="ORF">DMP06_04510</name>
</gene>
<name>A0A3N0B0I6_9ACTN</name>
<evidence type="ECO:0000313" key="3">
    <source>
        <dbReference type="EMBL" id="RNL40631.1"/>
    </source>
</evidence>
<organism evidence="3 4">
    <name type="scientific">Slackia equolifaciens</name>
    <dbReference type="NCBI Taxonomy" id="498718"/>
    <lineage>
        <taxon>Bacteria</taxon>
        <taxon>Bacillati</taxon>
        <taxon>Actinomycetota</taxon>
        <taxon>Coriobacteriia</taxon>
        <taxon>Eggerthellales</taxon>
        <taxon>Eggerthellaceae</taxon>
        <taxon>Slackia</taxon>
    </lineage>
</organism>
<dbReference type="SUPFAM" id="SSF103088">
    <property type="entry name" value="OmpA-like"/>
    <property type="match status" value="1"/>
</dbReference>
<dbReference type="AlphaFoldDB" id="A0A3N0B0I6"/>
<comment type="caution">
    <text evidence="3">The sequence shown here is derived from an EMBL/GenBank/DDBJ whole genome shotgun (WGS) entry which is preliminary data.</text>
</comment>
<dbReference type="PROSITE" id="PS51123">
    <property type="entry name" value="OMPA_2"/>
    <property type="match status" value="1"/>
</dbReference>
<dbReference type="GO" id="GO:0016020">
    <property type="term" value="C:membrane"/>
    <property type="evidence" value="ECO:0007669"/>
    <property type="project" value="UniProtKB-UniRule"/>
</dbReference>
<accession>A0A3N0B0I6</accession>
<keyword evidence="4" id="KW-1185">Reference proteome</keyword>
<evidence type="ECO:0000256" key="1">
    <source>
        <dbReference type="PROSITE-ProRule" id="PRU00473"/>
    </source>
</evidence>
<dbReference type="InterPro" id="IPR006665">
    <property type="entry name" value="OmpA-like"/>
</dbReference>
<dbReference type="EMBL" id="QIBX01000005">
    <property type="protein sequence ID" value="RNL40631.1"/>
    <property type="molecule type" value="Genomic_DNA"/>
</dbReference>
<protein>
    <recommendedName>
        <fullName evidence="2">OmpA-like domain-containing protein</fullName>
    </recommendedName>
</protein>
<dbReference type="Pfam" id="PF00691">
    <property type="entry name" value="OmpA"/>
    <property type="match status" value="1"/>
</dbReference>
<dbReference type="Gene3D" id="3.30.1330.60">
    <property type="entry name" value="OmpA-like domain"/>
    <property type="match status" value="1"/>
</dbReference>
<evidence type="ECO:0000313" key="4">
    <source>
        <dbReference type="Proteomes" id="UP000269591"/>
    </source>
</evidence>
<sequence>MGLLSRRNAAARDKEPTMKKVRERLSNLANRALIVAALALVAWGAITALAGCSAEEASGATQPESTAFVVGAHANAPLPKTDCATDYLSQAVDTNGYIEVISAEGEPRSAVAGAIVGSTASTESKRAQENDQWKAALPGYLSEVRAQTSEVDTLASIDLAARALSEAPGAHRIVVMDSGLQTTGALDFTQGALISADASEVAAWLSDQNELPNLDGIQVEWYYLGDVAAPQADLTPAQRDNLRAIWQAILEASGADVTFHDTTPGSEVAEGLPEVSVVDLPERASMPDSLTAGETVQVELTESDVKFRGDSAEFVDASQAREAVADCAKLMAGTPDAVCLVEGATASADPSQGDEGERFIQELSQARADAVASLLVEAGSRPDAIEARGCGDDHPSHVSDRDDAGNLVPSLAAQNRKVIITISAA</sequence>
<dbReference type="Proteomes" id="UP000269591">
    <property type="component" value="Unassembled WGS sequence"/>
</dbReference>
<dbReference type="InterPro" id="IPR036737">
    <property type="entry name" value="OmpA-like_sf"/>
</dbReference>